<dbReference type="InterPro" id="IPR036249">
    <property type="entry name" value="Thioredoxin-like_sf"/>
</dbReference>
<dbReference type="OrthoDB" id="2121326at2759"/>
<dbReference type="SUPFAM" id="SSF49785">
    <property type="entry name" value="Galactose-binding domain-like"/>
    <property type="match status" value="1"/>
</dbReference>
<sequence>MANLHTISEDSQFKPKLDSAGQKLVVVDFNASWCQPCRTIAPVFAQLATAHPNAVFLKVDVDVCKQTAQKYNVTSMPTFIFLKGGVKIDDVKGANAPGLTQKIKQHYVSGDDDDEEGSGVPGYIELNGMIDKQQTECLNESDDHRLEACLKKGDSYLESDCDEQLIITMSFQQNMKLHSLKVLGPTKNGPKVIKLFINQPQTLSFDAAERMEAVQELTVTPEQLAGEIIPLRFVKFQNVQNVTIFVMNNQDDEETTTIQYISFIGTQVNTTNMNEFKRVAGKKGESH</sequence>
<dbReference type="PROSITE" id="PS51352">
    <property type="entry name" value="THIOREDOXIN_2"/>
    <property type="match status" value="1"/>
</dbReference>
<evidence type="ECO:0000313" key="5">
    <source>
        <dbReference type="Proteomes" id="UP000007110"/>
    </source>
</evidence>
<evidence type="ECO:0000259" key="3">
    <source>
        <dbReference type="PROSITE" id="PS51532"/>
    </source>
</evidence>
<name>A0A7M7REX8_STRPU</name>
<dbReference type="EnsemblMetazoa" id="XM_781314">
    <property type="protein sequence ID" value="XP_786407"/>
    <property type="gene ID" value="LOC581305"/>
</dbReference>
<feature type="domain" description="Thioredoxin" evidence="2">
    <location>
        <begin position="1"/>
        <end position="108"/>
    </location>
</feature>
<reference evidence="5" key="1">
    <citation type="submission" date="2015-02" db="EMBL/GenBank/DDBJ databases">
        <title>Genome sequencing for Strongylocentrotus purpuratus.</title>
        <authorList>
            <person name="Murali S."/>
            <person name="Liu Y."/>
            <person name="Vee V."/>
            <person name="English A."/>
            <person name="Wang M."/>
            <person name="Skinner E."/>
            <person name="Han Y."/>
            <person name="Muzny D.M."/>
            <person name="Worley K.C."/>
            <person name="Gibbs R.A."/>
        </authorList>
    </citation>
    <scope>NUCLEOTIDE SEQUENCE</scope>
</reference>
<organism evidence="4 5">
    <name type="scientific">Strongylocentrotus purpuratus</name>
    <name type="common">Purple sea urchin</name>
    <dbReference type="NCBI Taxonomy" id="7668"/>
    <lineage>
        <taxon>Eukaryota</taxon>
        <taxon>Metazoa</taxon>
        <taxon>Echinodermata</taxon>
        <taxon>Eleutherozoa</taxon>
        <taxon>Echinozoa</taxon>
        <taxon>Echinoidea</taxon>
        <taxon>Euechinoidea</taxon>
        <taxon>Echinacea</taxon>
        <taxon>Camarodonta</taxon>
        <taxon>Echinidea</taxon>
        <taxon>Strongylocentrotidae</taxon>
        <taxon>Strongylocentrotus</taxon>
    </lineage>
</organism>
<evidence type="ECO:0000313" key="4">
    <source>
        <dbReference type="EnsemblMetazoa" id="XP_786407"/>
    </source>
</evidence>
<dbReference type="Gene3D" id="2.60.120.470">
    <property type="entry name" value="PITH domain"/>
    <property type="match status" value="1"/>
</dbReference>
<dbReference type="GO" id="GO:0015035">
    <property type="term" value="F:protein-disulfide reductase activity"/>
    <property type="evidence" value="ECO:0000318"/>
    <property type="project" value="GO_Central"/>
</dbReference>
<evidence type="ECO:0000259" key="2">
    <source>
        <dbReference type="PROSITE" id="PS51352"/>
    </source>
</evidence>
<dbReference type="InterPro" id="IPR037047">
    <property type="entry name" value="PITH_dom_sf"/>
</dbReference>
<dbReference type="OMA" id="PIFEMFP"/>
<dbReference type="Pfam" id="PF00085">
    <property type="entry name" value="Thioredoxin"/>
    <property type="match status" value="1"/>
</dbReference>
<reference evidence="4" key="2">
    <citation type="submission" date="2021-01" db="UniProtKB">
        <authorList>
            <consortium name="EnsemblMetazoa"/>
        </authorList>
    </citation>
    <scope>IDENTIFICATION</scope>
</reference>
<dbReference type="GeneID" id="581305"/>
<dbReference type="PRINTS" id="PR00421">
    <property type="entry name" value="THIOREDOXIN"/>
</dbReference>
<dbReference type="CTD" id="9352"/>
<dbReference type="SUPFAM" id="SSF52833">
    <property type="entry name" value="Thioredoxin-like"/>
    <property type="match status" value="1"/>
</dbReference>
<protein>
    <recommendedName>
        <fullName evidence="6">Thioredoxin-like protein 1</fullName>
    </recommendedName>
</protein>
<dbReference type="PANTHER" id="PTHR46115">
    <property type="entry name" value="THIOREDOXIN-LIKE PROTEIN 1"/>
    <property type="match status" value="1"/>
</dbReference>
<evidence type="ECO:0000256" key="1">
    <source>
        <dbReference type="ARBA" id="ARBA00023157"/>
    </source>
</evidence>
<dbReference type="PROSITE" id="PS51532">
    <property type="entry name" value="PITH"/>
    <property type="match status" value="1"/>
</dbReference>
<dbReference type="FunFam" id="3.40.30.10:FF:000245">
    <property type="entry name" value="Thioredoxin"/>
    <property type="match status" value="1"/>
</dbReference>
<dbReference type="RefSeq" id="XP_786407.1">
    <property type="nucleotide sequence ID" value="XM_781314.5"/>
</dbReference>
<dbReference type="InterPro" id="IPR008979">
    <property type="entry name" value="Galactose-bd-like_sf"/>
</dbReference>
<dbReference type="InterPro" id="IPR013766">
    <property type="entry name" value="Thioredoxin_domain"/>
</dbReference>
<dbReference type="Proteomes" id="UP000007110">
    <property type="component" value="Unassembled WGS sequence"/>
</dbReference>
<keyword evidence="5" id="KW-1185">Reference proteome</keyword>
<feature type="domain" description="PITH" evidence="3">
    <location>
        <begin position="115"/>
        <end position="283"/>
    </location>
</feature>
<dbReference type="GO" id="GO:0005829">
    <property type="term" value="C:cytosol"/>
    <property type="evidence" value="ECO:0000318"/>
    <property type="project" value="GO_Central"/>
</dbReference>
<dbReference type="AlphaFoldDB" id="A0A7M7REX8"/>
<dbReference type="Gene3D" id="3.40.30.10">
    <property type="entry name" value="Glutaredoxin"/>
    <property type="match status" value="1"/>
</dbReference>
<dbReference type="InParanoid" id="A0A7M7REX8"/>
<proteinExistence type="predicted"/>
<dbReference type="KEGG" id="spu:581305"/>
<evidence type="ECO:0008006" key="6">
    <source>
        <dbReference type="Google" id="ProtNLM"/>
    </source>
</evidence>
<keyword evidence="1" id="KW-1015">Disulfide bond</keyword>
<dbReference type="InterPro" id="IPR010400">
    <property type="entry name" value="PITH_dom"/>
</dbReference>
<dbReference type="Pfam" id="PF06201">
    <property type="entry name" value="PITH"/>
    <property type="match status" value="1"/>
</dbReference>
<dbReference type="CDD" id="cd02947">
    <property type="entry name" value="TRX_family"/>
    <property type="match status" value="1"/>
</dbReference>
<accession>A0A7M7REX8</accession>